<keyword evidence="4" id="KW-0964">Secreted</keyword>
<evidence type="ECO:0000256" key="1">
    <source>
        <dbReference type="ARBA" id="ARBA00004196"/>
    </source>
</evidence>
<dbReference type="NCBIfam" id="NF041518">
    <property type="entry name" value="choice_anch_Q"/>
    <property type="match status" value="2"/>
</dbReference>
<dbReference type="InterPro" id="IPR012334">
    <property type="entry name" value="Pectin_lyas_fold"/>
</dbReference>
<proteinExistence type="predicted"/>
<keyword evidence="5" id="KW-0732">Signal</keyword>
<dbReference type="RefSeq" id="WP_190891386.1">
    <property type="nucleotide sequence ID" value="NZ_JACWZY010000034.1"/>
</dbReference>
<organism evidence="9 10">
    <name type="scientific">Spirosoma profusum</name>
    <dbReference type="NCBI Taxonomy" id="2771354"/>
    <lineage>
        <taxon>Bacteria</taxon>
        <taxon>Pseudomonadati</taxon>
        <taxon>Bacteroidota</taxon>
        <taxon>Cytophagia</taxon>
        <taxon>Cytophagales</taxon>
        <taxon>Cytophagaceae</taxon>
        <taxon>Spirosoma</taxon>
    </lineage>
</organism>
<dbReference type="EMBL" id="JACWZY010000034">
    <property type="protein sequence ID" value="MBD2704649.1"/>
    <property type="molecule type" value="Genomic_DNA"/>
</dbReference>
<dbReference type="InterPro" id="IPR011050">
    <property type="entry name" value="Pectin_lyase_fold/virulence"/>
</dbReference>
<protein>
    <recommendedName>
        <fullName evidence="11">Right-handed parallel beta-helix repeat-containing protein</fullName>
    </recommendedName>
</protein>
<evidence type="ECO:0000256" key="3">
    <source>
        <dbReference type="ARBA" id="ARBA00004613"/>
    </source>
</evidence>
<dbReference type="AlphaFoldDB" id="A0A926Y138"/>
<keyword evidence="10" id="KW-1185">Reference proteome</keyword>
<dbReference type="GO" id="GO:0009279">
    <property type="term" value="C:cell outer membrane"/>
    <property type="evidence" value="ECO:0007669"/>
    <property type="project" value="UniProtKB-SubCell"/>
</dbReference>
<evidence type="ECO:0000256" key="5">
    <source>
        <dbReference type="ARBA" id="ARBA00022729"/>
    </source>
</evidence>
<keyword evidence="6" id="KW-0472">Membrane</keyword>
<comment type="subcellular location">
    <subcellularLocation>
        <location evidence="1">Cell envelope</location>
    </subcellularLocation>
    <subcellularLocation>
        <location evidence="2">Cell outer membrane</location>
    </subcellularLocation>
    <subcellularLocation>
        <location evidence="3">Secreted</location>
    </subcellularLocation>
</comment>
<evidence type="ECO:0000256" key="8">
    <source>
        <dbReference type="SAM" id="MobiDB-lite"/>
    </source>
</evidence>
<evidence type="ECO:0000256" key="4">
    <source>
        <dbReference type="ARBA" id="ARBA00022525"/>
    </source>
</evidence>
<keyword evidence="7" id="KW-0998">Cell outer membrane</keyword>
<accession>A0A926Y138</accession>
<dbReference type="InterPro" id="IPR059226">
    <property type="entry name" value="Choice_anch_Q_dom"/>
</dbReference>
<sequence length="883" mass="90132">MLDFYIHPVRWFLRCLLLTCLLTALATASLLAQTIRYVKPIASGSGNGSSWTNASANLQAMINASVSGDQVWVAGGTYKPTSTTTRTISFAMKNGVAIYGGFAGTEAALNQRPAINATTPSSSTLSGEIGSPSSTTDNSYHVISNSTSLSLTNSAILDGFVVTRGNATDGGGLNSLGGGVLNNGQGSVCSPLIRYCTFVANQAGYGGAICNYGNGGSSSPVLTNCVFQSNTAINGGAMVNDGNDGSSSPLLTNCTFQANRAVYQGEGLPAITRGGGMFNDGRSGSSSPVLTNCSFQGNSASQGGVMYNLGSSGSSSPVLTNCVLWNNGGNSTFGNSTATVTISYSLFEASVIGYVSGGGNLTTNTNPFASTTSTQLAPTSPAINAGDPATTPTTGAPANVGNFDLGGNSRFVGGRIDIGAYEVCTSATRLYVRASATGANTGLSWTDAFTNLQSALNYYCSGSLREIWVAAGTYKPTSTTDRTISFAMRSEVAIYGGFVGSETNYNQRPAINAITPSSTTLSGDIGAVGNTTDNSYHVISNPPGLTTSAILDGFVITAGNANDGNVPNNYGYGGGMLNYGRGSGQVCSPRIRQCVFVANQASFGGAISNDGSVSGSSSPLLSNCVFLSNTATYGGGVMYNLGSTVGGNTPWLNTCAFQDNMANYGAAMVNDGQGGSSSPQLSNCSFQGNRATNGGAIYNLGSPSGSSSAVLTNCVLWNNGGVKTFFNDSNASVSASYSLFDTSVTGYTSGPGSLTTTTSPFASPTSTQLAPTSPAINTGDPNSAALLGATDLGGNPRFAQGRIDMGAFEWATTCQGLVTSIKAGNWNDQTVWACNVVPVSTDIVQLNHVVTLPASYTAQIKTLRKSTTGKVTYQSGAKLRLGF</sequence>
<evidence type="ECO:0000313" key="10">
    <source>
        <dbReference type="Proteomes" id="UP000598820"/>
    </source>
</evidence>
<name>A0A926Y138_9BACT</name>
<evidence type="ECO:0000256" key="6">
    <source>
        <dbReference type="ARBA" id="ARBA00023136"/>
    </source>
</evidence>
<dbReference type="GO" id="GO:0005576">
    <property type="term" value="C:extracellular region"/>
    <property type="evidence" value="ECO:0007669"/>
    <property type="project" value="UniProtKB-SubCell"/>
</dbReference>
<evidence type="ECO:0008006" key="11">
    <source>
        <dbReference type="Google" id="ProtNLM"/>
    </source>
</evidence>
<evidence type="ECO:0000256" key="7">
    <source>
        <dbReference type="ARBA" id="ARBA00023237"/>
    </source>
</evidence>
<dbReference type="Pfam" id="PF02415">
    <property type="entry name" value="Chlam_PMP"/>
    <property type="match status" value="1"/>
</dbReference>
<dbReference type="InterPro" id="IPR003368">
    <property type="entry name" value="POMP_repeat"/>
</dbReference>
<gene>
    <name evidence="9" type="ORF">IC229_28690</name>
</gene>
<dbReference type="Gene3D" id="2.160.20.10">
    <property type="entry name" value="Single-stranded right-handed beta-helix, Pectin lyase-like"/>
    <property type="match status" value="2"/>
</dbReference>
<dbReference type="Proteomes" id="UP000598820">
    <property type="component" value="Unassembled WGS sequence"/>
</dbReference>
<comment type="caution">
    <text evidence="9">The sequence shown here is derived from an EMBL/GenBank/DDBJ whole genome shotgun (WGS) entry which is preliminary data.</text>
</comment>
<evidence type="ECO:0000256" key="2">
    <source>
        <dbReference type="ARBA" id="ARBA00004442"/>
    </source>
</evidence>
<dbReference type="SUPFAM" id="SSF51126">
    <property type="entry name" value="Pectin lyase-like"/>
    <property type="match status" value="2"/>
</dbReference>
<evidence type="ECO:0000313" key="9">
    <source>
        <dbReference type="EMBL" id="MBD2704649.1"/>
    </source>
</evidence>
<reference evidence="9" key="1">
    <citation type="submission" date="2020-09" db="EMBL/GenBank/DDBJ databases">
        <authorList>
            <person name="Kim M.K."/>
        </authorList>
    </citation>
    <scope>NUCLEOTIDE SEQUENCE</scope>
    <source>
        <strain evidence="9">BT702</strain>
    </source>
</reference>
<feature type="region of interest" description="Disordered" evidence="8">
    <location>
        <begin position="117"/>
        <end position="137"/>
    </location>
</feature>